<feature type="binding site" evidence="13">
    <location>
        <position position="483"/>
    </location>
    <ligand>
        <name>GMP</name>
        <dbReference type="ChEBI" id="CHEBI:58115"/>
    </ligand>
</feature>
<dbReference type="GO" id="GO:0003972">
    <property type="term" value="F:RNA ligase (ATP) activity"/>
    <property type="evidence" value="ECO:0007669"/>
    <property type="project" value="TreeGrafter"/>
</dbReference>
<dbReference type="Gene3D" id="3.90.1860.10">
    <property type="entry name" value="tRNA-splicing ligase RtcB"/>
    <property type="match status" value="1"/>
</dbReference>
<feature type="binding site" evidence="14">
    <location>
        <position position="238"/>
    </location>
    <ligand>
        <name>Mn(2+)</name>
        <dbReference type="ChEBI" id="CHEBI:29035"/>
        <label>2</label>
    </ligand>
</feature>
<keyword evidence="3 15" id="KW-0436">Ligase</keyword>
<comment type="catalytic activity">
    <reaction evidence="10">
        <text>a 3'-end 3'-phospho-ribonucleotide-RNA + a 5'-end dephospho-ribonucleoside-RNA + GTP = a ribonucleotidyl-ribonucleotide-RNA + GMP + diphosphate</text>
        <dbReference type="Rhea" id="RHEA:68076"/>
        <dbReference type="Rhea" id="RHEA-COMP:10463"/>
        <dbReference type="Rhea" id="RHEA-COMP:13936"/>
        <dbReference type="Rhea" id="RHEA-COMP:17355"/>
        <dbReference type="ChEBI" id="CHEBI:33019"/>
        <dbReference type="ChEBI" id="CHEBI:37565"/>
        <dbReference type="ChEBI" id="CHEBI:58115"/>
        <dbReference type="ChEBI" id="CHEBI:83062"/>
        <dbReference type="ChEBI" id="CHEBI:138284"/>
        <dbReference type="ChEBI" id="CHEBI:173118"/>
        <dbReference type="EC" id="6.5.1.8"/>
    </reaction>
</comment>
<sequence length="484" mass="52916">MAWKGKIKKIDELHWEIPKDQKKGMRVPVRIFADVDLLKELKGDLTLEQATNVAFLQGIYKCSITLPDGHQGYGFPIGGVAATDAEEGVISPGGVGYDINCGVRLLRTNLEKSDVKPKLKNLVETLFRNVPSGVGSKSKVKLSKSQLSELLEQGAKWCVENGYGWEEDTDRLEANGCLRGADASKVSSKAMSRGMPQVGSLGSGNHFLEVQYVDEIFDPEVAKAFGITHENQVTTMIHTGSRGFGHQVCSDNLRRMEKAAKKYNIELPDRELVNVPLDSPEGQDYFSAMACAANFAWSNRQMITHWTRETFQDLFGQDAEELGMHIIYDVAHNIAKFEEHQIDGGKKKVCVHRKGATRAFPPGRPEVPQRYRDVGQPVLIPGDMGTASYVLVGTEQGMRETFGSTAHGSGRRMSRTAAKKKFWGGDVQKELAGEGIYVKATHGSVIAEEAPGAYKSVDAVAKVSHDAGIAQLVARLVPMGVAKG</sequence>
<organism evidence="16 17">
    <name type="scientific">candidate division MSBL1 archaeon SCGC-AAA261C02</name>
    <dbReference type="NCBI Taxonomy" id="1698272"/>
    <lineage>
        <taxon>Archaea</taxon>
        <taxon>Methanobacteriati</taxon>
        <taxon>Methanobacteriota</taxon>
        <taxon>candidate division MSBL1</taxon>
    </lineage>
</organism>
<evidence type="ECO:0000256" key="1">
    <source>
        <dbReference type="ARBA" id="ARBA00008071"/>
    </source>
</evidence>
<dbReference type="GO" id="GO:0046872">
    <property type="term" value="F:metal ion binding"/>
    <property type="evidence" value="ECO:0007669"/>
    <property type="project" value="UniProtKB-UniRule"/>
</dbReference>
<evidence type="ECO:0000256" key="12">
    <source>
        <dbReference type="PIRSR" id="PIRSR601233-1"/>
    </source>
</evidence>
<dbReference type="InterPro" id="IPR036025">
    <property type="entry name" value="RtcB-like_sf"/>
</dbReference>
<comment type="similarity">
    <text evidence="1 15">Belongs to the RtcB family.</text>
</comment>
<dbReference type="Pfam" id="PF01139">
    <property type="entry name" value="RtcB"/>
    <property type="match status" value="1"/>
</dbReference>
<comment type="caution">
    <text evidence="16">The sequence shown here is derived from an EMBL/GenBank/DDBJ whole genome shotgun (WGS) entry which is preliminary data.</text>
</comment>
<feature type="binding site" evidence="13">
    <location>
        <begin position="332"/>
        <end position="333"/>
    </location>
    <ligand>
        <name>GMP</name>
        <dbReference type="ChEBI" id="CHEBI:58115"/>
    </ligand>
</feature>
<dbReference type="PANTHER" id="PTHR11118">
    <property type="entry name" value="RNA-SPLICING LIGASE RTCB HOMOLOG"/>
    <property type="match status" value="1"/>
</dbReference>
<feature type="binding site" evidence="13">
    <location>
        <begin position="381"/>
        <end position="384"/>
    </location>
    <ligand>
        <name>GMP</name>
        <dbReference type="ChEBI" id="CHEBI:58115"/>
    </ligand>
</feature>
<evidence type="ECO:0000256" key="9">
    <source>
        <dbReference type="ARBA" id="ARBA00045316"/>
    </source>
</evidence>
<comment type="subunit">
    <text evidence="2 15">Monomer.</text>
</comment>
<dbReference type="GO" id="GO:0005525">
    <property type="term" value="F:GTP binding"/>
    <property type="evidence" value="ECO:0007669"/>
    <property type="project" value="UniProtKB-KW"/>
</dbReference>
<evidence type="ECO:0000313" key="17">
    <source>
        <dbReference type="Proteomes" id="UP000070520"/>
    </source>
</evidence>
<evidence type="ECO:0000256" key="2">
    <source>
        <dbReference type="ARBA" id="ARBA00011245"/>
    </source>
</evidence>
<dbReference type="EC" id="6.5.1.-" evidence="15"/>
<evidence type="ECO:0000256" key="7">
    <source>
        <dbReference type="ARBA" id="ARBA00023211"/>
    </source>
</evidence>
<feature type="active site" description="GMP-histidine intermediate" evidence="12">
    <location>
        <position position="407"/>
    </location>
</feature>
<dbReference type="GO" id="GO:0006388">
    <property type="term" value="P:tRNA splicing, via endonucleolytic cleavage and ligation"/>
    <property type="evidence" value="ECO:0007669"/>
    <property type="project" value="UniProtKB-ARBA"/>
</dbReference>
<dbReference type="AlphaFoldDB" id="A0A133V1A1"/>
<dbReference type="FunFam" id="3.90.1860.10:FF:000001">
    <property type="entry name" value="tRNA-splicing ligase RtcB homolog"/>
    <property type="match status" value="1"/>
</dbReference>
<keyword evidence="6 13" id="KW-0342">GTP-binding</keyword>
<feature type="binding site" evidence="14">
    <location>
        <position position="206"/>
    </location>
    <ligand>
        <name>Mn(2+)</name>
        <dbReference type="ChEBI" id="CHEBI:29035"/>
        <label>1</label>
    </ligand>
</feature>
<proteinExistence type="inferred from homology"/>
<evidence type="ECO:0000256" key="13">
    <source>
        <dbReference type="PIRSR" id="PIRSR601233-2"/>
    </source>
</evidence>
<reference evidence="16 17" key="1">
    <citation type="journal article" date="2016" name="Sci. Rep.">
        <title>Metabolic traits of an uncultured archaeal lineage -MSBL1- from brine pools of the Red Sea.</title>
        <authorList>
            <person name="Mwirichia R."/>
            <person name="Alam I."/>
            <person name="Rashid M."/>
            <person name="Vinu M."/>
            <person name="Ba-Alawi W."/>
            <person name="Anthony Kamau A."/>
            <person name="Kamanda Ngugi D."/>
            <person name="Goker M."/>
            <person name="Klenk H.P."/>
            <person name="Bajic V."/>
            <person name="Stingl U."/>
        </authorList>
    </citation>
    <scope>NUCLEOTIDE SEQUENCE [LARGE SCALE GENOMIC DNA]</scope>
    <source>
        <strain evidence="16">SCGC-AAA261C02</strain>
    </source>
</reference>
<evidence type="ECO:0000256" key="15">
    <source>
        <dbReference type="RuleBase" id="RU371113"/>
    </source>
</evidence>
<feature type="binding site" evidence="13">
    <location>
        <position position="388"/>
    </location>
    <ligand>
        <name>GMP</name>
        <dbReference type="ChEBI" id="CHEBI:58115"/>
    </ligand>
</feature>
<comment type="cofactor">
    <cofactor evidence="14 15">
        <name>Mn(2+)</name>
        <dbReference type="ChEBI" id="CHEBI:29035"/>
    </cofactor>
    <text evidence="14 15">Binds 2 manganese ions per subunit.</text>
</comment>
<evidence type="ECO:0000256" key="8">
    <source>
        <dbReference type="ARBA" id="ARBA00033766"/>
    </source>
</evidence>
<feature type="binding site" evidence="14">
    <location>
        <position position="332"/>
    </location>
    <ligand>
        <name>Mn(2+)</name>
        <dbReference type="ChEBI" id="CHEBI:29035"/>
        <label>2</label>
    </ligand>
</feature>
<keyword evidence="7 14" id="KW-0464">Manganese</keyword>
<keyword evidence="17" id="KW-1185">Reference proteome</keyword>
<dbReference type="InterPro" id="IPR001233">
    <property type="entry name" value="RtcB"/>
</dbReference>
<evidence type="ECO:0000256" key="4">
    <source>
        <dbReference type="ARBA" id="ARBA00022723"/>
    </source>
</evidence>
<dbReference type="GO" id="GO:0170057">
    <property type="term" value="F:RNA ligase (GTP) activity"/>
    <property type="evidence" value="ECO:0007669"/>
    <property type="project" value="UniProtKB-EC"/>
</dbReference>
<feature type="binding site" evidence="13">
    <location>
        <begin position="205"/>
        <end position="209"/>
    </location>
    <ligand>
        <name>GMP</name>
        <dbReference type="ChEBI" id="CHEBI:58115"/>
    </ligand>
</feature>
<evidence type="ECO:0000256" key="10">
    <source>
        <dbReference type="ARBA" id="ARBA00047746"/>
    </source>
</evidence>
<dbReference type="EMBL" id="LHXW01000010">
    <property type="protein sequence ID" value="KXB00212.1"/>
    <property type="molecule type" value="Genomic_DNA"/>
</dbReference>
<protein>
    <recommendedName>
        <fullName evidence="8 15">tRNA-splicing ligase RtcB</fullName>
        <ecNumber evidence="15">6.5.1.-</ecNumber>
    </recommendedName>
</protein>
<evidence type="ECO:0000256" key="5">
    <source>
        <dbReference type="ARBA" id="ARBA00022741"/>
    </source>
</evidence>
<evidence type="ECO:0000256" key="6">
    <source>
        <dbReference type="ARBA" id="ARBA00023134"/>
    </source>
</evidence>
<accession>A0A133V1A1</accession>
<evidence type="ECO:0000256" key="14">
    <source>
        <dbReference type="PIRSR" id="PIRSR601233-3"/>
    </source>
</evidence>
<dbReference type="PATRIC" id="fig|1698272.3.peg.851"/>
<keyword evidence="4 14" id="KW-0479">Metal-binding</keyword>
<name>A0A133V1A1_9EURY</name>
<evidence type="ECO:0000313" key="16">
    <source>
        <dbReference type="EMBL" id="KXB00212.1"/>
    </source>
</evidence>
<comment type="function">
    <text evidence="9">Essential for tRNA splicing and maturation. Acts by directly joining spliced tRNA halves to mature-sized tRNAs. Joins RNA with 2',3'-cyclic-phosphate or 3'-phosphate ends to RNA with 5'-hydroxy ends.</text>
</comment>
<feature type="binding site" evidence="13">
    <location>
        <begin position="407"/>
        <end position="410"/>
    </location>
    <ligand>
        <name>GMP</name>
        <dbReference type="ChEBI" id="CHEBI:58115"/>
    </ligand>
</feature>
<dbReference type="SUPFAM" id="SSF103365">
    <property type="entry name" value="Hypothetical protein PH1602"/>
    <property type="match status" value="1"/>
</dbReference>
<evidence type="ECO:0000256" key="3">
    <source>
        <dbReference type="ARBA" id="ARBA00022598"/>
    </source>
</evidence>
<keyword evidence="5 13" id="KW-0547">Nucleotide-binding</keyword>
<gene>
    <name evidence="15" type="primary">rtcB</name>
    <name evidence="16" type="ORF">AKJ42_01445</name>
</gene>
<dbReference type="PANTHER" id="PTHR11118:SF1">
    <property type="entry name" value="RNA-SPLICING LIGASE RTCB HOMOLOG"/>
    <property type="match status" value="1"/>
</dbReference>
<dbReference type="Proteomes" id="UP000070520">
    <property type="component" value="Unassembled WGS sequence"/>
</dbReference>
<comment type="catalytic activity">
    <reaction evidence="11">
        <text>a 3'-end 2',3'-cyclophospho-ribonucleotide-RNA + a 5'-end dephospho-ribonucleoside-RNA + GTP + H2O = a ribonucleotidyl-ribonucleotide-RNA + GMP + diphosphate + H(+)</text>
        <dbReference type="Rhea" id="RHEA:68080"/>
        <dbReference type="Rhea" id="RHEA-COMP:10464"/>
        <dbReference type="Rhea" id="RHEA-COMP:13936"/>
        <dbReference type="Rhea" id="RHEA-COMP:17355"/>
        <dbReference type="ChEBI" id="CHEBI:15377"/>
        <dbReference type="ChEBI" id="CHEBI:15378"/>
        <dbReference type="ChEBI" id="CHEBI:33019"/>
        <dbReference type="ChEBI" id="CHEBI:37565"/>
        <dbReference type="ChEBI" id="CHEBI:58115"/>
        <dbReference type="ChEBI" id="CHEBI:83064"/>
        <dbReference type="ChEBI" id="CHEBI:138284"/>
        <dbReference type="ChEBI" id="CHEBI:173118"/>
        <dbReference type="EC" id="6.5.1.8"/>
    </reaction>
</comment>
<feature type="binding site" evidence="14">
    <location>
        <position position="98"/>
    </location>
    <ligand>
        <name>Mn(2+)</name>
        <dbReference type="ChEBI" id="CHEBI:29035"/>
        <label>1</label>
    </ligand>
</feature>
<evidence type="ECO:0000256" key="11">
    <source>
        <dbReference type="ARBA" id="ARBA00049514"/>
    </source>
</evidence>